<dbReference type="VEuPathDB" id="FungiDB:MUCCIDRAFT_86186"/>
<proteinExistence type="predicted"/>
<dbReference type="AlphaFoldDB" id="A0A168H707"/>
<comment type="caution">
    <text evidence="2">The sequence shown here is derived from an EMBL/GenBank/DDBJ whole genome shotgun (WGS) entry which is preliminary data.</text>
</comment>
<dbReference type="Proteomes" id="UP000077051">
    <property type="component" value="Unassembled WGS sequence"/>
</dbReference>
<accession>A0A168H707</accession>
<reference evidence="2 3" key="1">
    <citation type="submission" date="2015-06" db="EMBL/GenBank/DDBJ databases">
        <title>Expansion of signal transduction pathways in fungi by whole-genome duplication.</title>
        <authorList>
            <consortium name="DOE Joint Genome Institute"/>
            <person name="Corrochano L.M."/>
            <person name="Kuo A."/>
            <person name="Marcet-Houben M."/>
            <person name="Polaino S."/>
            <person name="Salamov A."/>
            <person name="Villalobos J.M."/>
            <person name="Alvarez M.I."/>
            <person name="Avalos J."/>
            <person name="Benito E.P."/>
            <person name="Benoit I."/>
            <person name="Burger G."/>
            <person name="Camino L.P."/>
            <person name="Canovas D."/>
            <person name="Cerda-Olmedo E."/>
            <person name="Cheng J.-F."/>
            <person name="Dominguez A."/>
            <person name="Elias M."/>
            <person name="Eslava A.P."/>
            <person name="Glaser F."/>
            <person name="Grimwood J."/>
            <person name="Gutierrez G."/>
            <person name="Heitman J."/>
            <person name="Henrissat B."/>
            <person name="Iturriaga E.A."/>
            <person name="Lang B.F."/>
            <person name="Lavin J.L."/>
            <person name="Lee S."/>
            <person name="Li W."/>
            <person name="Lindquist E."/>
            <person name="Lopez-Garcia S."/>
            <person name="Luque E.M."/>
            <person name="Marcos A.T."/>
            <person name="Martin J."/>
            <person name="Mccluskey K."/>
            <person name="Medina H.R."/>
            <person name="Miralles-Duran A."/>
            <person name="Miyazaki A."/>
            <person name="Munoz-Torres E."/>
            <person name="Oguiza J.A."/>
            <person name="Ohm R."/>
            <person name="Olmedo M."/>
            <person name="Orejas M."/>
            <person name="Ortiz-Castellanos L."/>
            <person name="Pisabarro A.G."/>
            <person name="Rodriguez-Romero J."/>
            <person name="Ruiz-Herrera J."/>
            <person name="Ruiz-Vazquez R."/>
            <person name="Sanz C."/>
            <person name="Schackwitz W."/>
            <person name="Schmutz J."/>
            <person name="Shahriari M."/>
            <person name="Shelest E."/>
            <person name="Silva-Franco F."/>
            <person name="Soanes D."/>
            <person name="Syed K."/>
            <person name="Tagua V.G."/>
            <person name="Talbot N.J."/>
            <person name="Thon M."/>
            <person name="De Vries R.P."/>
            <person name="Wiebenga A."/>
            <person name="Yadav J.S."/>
            <person name="Braun E.L."/>
            <person name="Baker S."/>
            <person name="Garre V."/>
            <person name="Horwitz B."/>
            <person name="Torres-Martinez S."/>
            <person name="Idnurm A."/>
            <person name="Herrera-Estrella A."/>
            <person name="Gabaldon T."/>
            <person name="Grigoriev I.V."/>
        </authorList>
    </citation>
    <scope>NUCLEOTIDE SEQUENCE [LARGE SCALE GENOMIC DNA]</scope>
    <source>
        <strain evidence="2 3">CBS 277.49</strain>
    </source>
</reference>
<keyword evidence="3" id="KW-1185">Reference proteome</keyword>
<feature type="region of interest" description="Disordered" evidence="1">
    <location>
        <begin position="570"/>
        <end position="590"/>
    </location>
</feature>
<protein>
    <recommendedName>
        <fullName evidence="4">F-box domain-containing protein</fullName>
    </recommendedName>
</protein>
<evidence type="ECO:0000313" key="2">
    <source>
        <dbReference type="EMBL" id="OAC98440.1"/>
    </source>
</evidence>
<sequence>MPSSWGELPQELLESIIDKIGDDCALIAPTVRNRCLIQLQLTCKRWSSVAREVFYNDEFEINVDLAKKLVSCGRNHRQKLWRLKKIMITYELALDVTLKKLLSMCPNLTHLCVLEQPYTDTDSTGSTDSFDERERFYIALTKLSRHHHLAKLRMVEFKLEGERTNDLLDRHMQAMLQLKGSLTHLSIVDATEYRDDSRLSRHFVGLFDRLQDFAWLTSLELHIAYYCGFQEMDPWIQQIGPNVTALSITVEAKSYRQDLQWEDSTTVVRHTPLKLLRLDIMDLNNEDLEYIAYKFDRVSDLQMTCQKNPCLLLDFFAYLITLPHYSIQDLHIPSWRLNDIMTDLPYYFHITHLKICSRLNFESEDIDVSLTCLAEPQGGGSSNRGQACLSLTMNTNGLAASVAIVCEALNADVLELEICHSNEEILALHDHEFEACSDQGTAVCIALILLPSLTSLIASYSGIDTLEPIRNLGMPKLSLNHLQLGNFTRLPVFFQLSQRVQHIETWIAPEFSYFDIDGDRHDYVIRMHYTTFGEIKIDCNCAIRFIVAVCTNSSTSYHGIGVGSNLELPTQEDFESDDDDGDDDDNEADLLQDPDHIAKIVIYCYNVKKIKVRFTTLIIEQP</sequence>
<dbReference type="EMBL" id="AMYB01000010">
    <property type="protein sequence ID" value="OAC98440.1"/>
    <property type="molecule type" value="Genomic_DNA"/>
</dbReference>
<evidence type="ECO:0000256" key="1">
    <source>
        <dbReference type="SAM" id="MobiDB-lite"/>
    </source>
</evidence>
<evidence type="ECO:0008006" key="4">
    <source>
        <dbReference type="Google" id="ProtNLM"/>
    </source>
</evidence>
<gene>
    <name evidence="2" type="ORF">MUCCIDRAFT_86186</name>
</gene>
<name>A0A168H707_MUCCL</name>
<evidence type="ECO:0000313" key="3">
    <source>
        <dbReference type="Proteomes" id="UP000077051"/>
    </source>
</evidence>
<organism evidence="2 3">
    <name type="scientific">Mucor lusitanicus CBS 277.49</name>
    <dbReference type="NCBI Taxonomy" id="747725"/>
    <lineage>
        <taxon>Eukaryota</taxon>
        <taxon>Fungi</taxon>
        <taxon>Fungi incertae sedis</taxon>
        <taxon>Mucoromycota</taxon>
        <taxon>Mucoromycotina</taxon>
        <taxon>Mucoromycetes</taxon>
        <taxon>Mucorales</taxon>
        <taxon>Mucorineae</taxon>
        <taxon>Mucoraceae</taxon>
        <taxon>Mucor</taxon>
    </lineage>
</organism>
<dbReference type="OrthoDB" id="10414340at2759"/>